<sequence length="708" mass="79793">MASSSNNNAKSPTEKYPYPTEFNVLDFVPKLLGQTNYEKWKKLMRDFIKRRGLIGFIYGTAKEEIGNQDDYKACERSSNLVQGWILATLTEDIRLQLRKSITAKDLWEELSRKFDPASPFWRFDEERENRVRRYVPLLKATIKGDWEEARGIIEHDPDAVRTPIADFDEVALTVAVRSKGRNHFVRKLLEKMTPQDVVNLVDDRGWTALHFAAAGGNIEGARMLVNKNSVLPNVVDGDGLTPLDYGASWGHREMVLYLLEVTSEELATDIALSLLQRKPELACVEPNPLGTIVEKYSSFKSRNSFNFWQNLIYLGLPKKSRSIANHHNGGDIENPPKCCISVSQRLHFMFWRVAENLVPCIKLIREIKEKQHHALELVEILCMEIAKSKPSEVRKIFKPVLRRAIYYGIPEIVEEIIVSYPEAMAMKVQDDLIIFQYAIQCRREGVFNLIYQLDYGSIVVARRDKSRNNGLHLAASLKHEQQIIVRASVAGPVLQMQRELQWFEEVEKFAAPGAKEARNTDGMTPAEVFSETHQNLVKDGEKWMKDTATSCTIVAALIATMVFAAAITVPGGNNSNNGHPVLSKQKAFVSFGISDALALFSSITSVLMFLLILTSRYAEEDFLHTLPDRLVIGLITLFVSILSTMVAFGAILYLVFGDNQEWVLIPIIALASIPATLFGALQLPLLVEMIQSTYGRSIFGKQGDRVLG</sequence>
<comment type="caution">
    <text evidence="1">The sequence shown here is derived from an EMBL/GenBank/DDBJ whole genome shotgun (WGS) entry which is preliminary data.</text>
</comment>
<dbReference type="Proteomes" id="UP000828048">
    <property type="component" value="Chromosome 11"/>
</dbReference>
<proteinExistence type="predicted"/>
<dbReference type="EMBL" id="CM037161">
    <property type="protein sequence ID" value="KAH7853844.1"/>
    <property type="molecule type" value="Genomic_DNA"/>
</dbReference>
<organism evidence="1 2">
    <name type="scientific">Vaccinium darrowii</name>
    <dbReference type="NCBI Taxonomy" id="229202"/>
    <lineage>
        <taxon>Eukaryota</taxon>
        <taxon>Viridiplantae</taxon>
        <taxon>Streptophyta</taxon>
        <taxon>Embryophyta</taxon>
        <taxon>Tracheophyta</taxon>
        <taxon>Spermatophyta</taxon>
        <taxon>Magnoliopsida</taxon>
        <taxon>eudicotyledons</taxon>
        <taxon>Gunneridae</taxon>
        <taxon>Pentapetalae</taxon>
        <taxon>asterids</taxon>
        <taxon>Ericales</taxon>
        <taxon>Ericaceae</taxon>
        <taxon>Vaccinioideae</taxon>
        <taxon>Vaccinieae</taxon>
        <taxon>Vaccinium</taxon>
    </lineage>
</organism>
<evidence type="ECO:0000313" key="2">
    <source>
        <dbReference type="Proteomes" id="UP000828048"/>
    </source>
</evidence>
<reference evidence="1 2" key="1">
    <citation type="journal article" date="2021" name="Hortic Res">
        <title>High-quality reference genome and annotation aids understanding of berry development for evergreen blueberry (Vaccinium darrowii).</title>
        <authorList>
            <person name="Yu J."/>
            <person name="Hulse-Kemp A.M."/>
            <person name="Babiker E."/>
            <person name="Staton M."/>
        </authorList>
    </citation>
    <scope>NUCLEOTIDE SEQUENCE [LARGE SCALE GENOMIC DNA]</scope>
    <source>
        <strain evidence="2">cv. NJ 8807/NJ 8810</strain>
        <tissue evidence="1">Young leaf</tissue>
    </source>
</reference>
<name>A0ACB7YL10_9ERIC</name>
<gene>
    <name evidence="1" type="ORF">Vadar_007237</name>
</gene>
<evidence type="ECO:0000313" key="1">
    <source>
        <dbReference type="EMBL" id="KAH7853844.1"/>
    </source>
</evidence>
<protein>
    <submittedName>
        <fullName evidence="1">Uncharacterized protein</fullName>
    </submittedName>
</protein>
<accession>A0ACB7YL10</accession>
<keyword evidence="2" id="KW-1185">Reference proteome</keyword>